<comment type="caution">
    <text evidence="1">The sequence shown here is derived from an EMBL/GenBank/DDBJ whole genome shotgun (WGS) entry which is preliminary data.</text>
</comment>
<dbReference type="EMBL" id="JAAOAO010000204">
    <property type="protein sequence ID" value="KAF5557003.1"/>
    <property type="molecule type" value="Genomic_DNA"/>
</dbReference>
<dbReference type="Gene3D" id="3.90.70.10">
    <property type="entry name" value="Cysteine proteinases"/>
    <property type="match status" value="1"/>
</dbReference>
<organism evidence="1 2">
    <name type="scientific">Fusarium napiforme</name>
    <dbReference type="NCBI Taxonomy" id="42672"/>
    <lineage>
        <taxon>Eukaryota</taxon>
        <taxon>Fungi</taxon>
        <taxon>Dikarya</taxon>
        <taxon>Ascomycota</taxon>
        <taxon>Pezizomycotina</taxon>
        <taxon>Sordariomycetes</taxon>
        <taxon>Hypocreomycetidae</taxon>
        <taxon>Hypocreales</taxon>
        <taxon>Nectriaceae</taxon>
        <taxon>Fusarium</taxon>
        <taxon>Fusarium fujikuroi species complex</taxon>
    </lineage>
</organism>
<dbReference type="Gene3D" id="2.120.10.70">
    <property type="entry name" value="Fucose-specific lectin"/>
    <property type="match status" value="1"/>
</dbReference>
<protein>
    <submittedName>
        <fullName evidence="1">Uncharacterized protein</fullName>
    </submittedName>
</protein>
<dbReference type="SUPFAM" id="SSF89372">
    <property type="entry name" value="Fucose-specific lectin"/>
    <property type="match status" value="1"/>
</dbReference>
<evidence type="ECO:0000313" key="1">
    <source>
        <dbReference type="EMBL" id="KAF5557003.1"/>
    </source>
</evidence>
<gene>
    <name evidence="1" type="ORF">FNAPI_5580</name>
</gene>
<keyword evidence="2" id="KW-1185">Reference proteome</keyword>
<reference evidence="1 2" key="1">
    <citation type="submission" date="2020-05" db="EMBL/GenBank/DDBJ databases">
        <title>Identification and distribution of gene clusters putatively required for synthesis of sphingolipid metabolism inhibitors in phylogenetically diverse species of the filamentous fungus Fusarium.</title>
        <authorList>
            <person name="Kim H.-S."/>
            <person name="Busman M."/>
            <person name="Brown D.W."/>
            <person name="Divon H."/>
            <person name="Uhlig S."/>
            <person name="Proctor R.H."/>
        </authorList>
    </citation>
    <scope>NUCLEOTIDE SEQUENCE [LARGE SCALE GENOMIC DNA]</scope>
    <source>
        <strain evidence="1 2">NRRL 25196</strain>
    </source>
</reference>
<name>A0A8H5N9T2_9HYPO</name>
<evidence type="ECO:0000313" key="2">
    <source>
        <dbReference type="Proteomes" id="UP000574317"/>
    </source>
</evidence>
<proteinExistence type="predicted"/>
<sequence length="717" mass="81131">MVRNWYEPDGFDANDKPYVYSGPPKDKNDLTSISLLASDPVPLERYTTPTEIPVLDAVCAAFRFLAYSGDNGHLVTEPSRRFIYYNARALEKMDDANDYTQWPGRVYNRPVGIRETLRAVTHYGASLESRAPWVVEEDFDYGHDVVWAINERPTDLAYNEASKGPILEPYRLDHYRPEEVNTMDNLELTALGTMTLSKVKLCIAEGYPVIFAFHLFWDSFRYVKPAESGDQGYPTIEMIPVARRLAGPRKEHTTQAALIVAFDQVKRRVLVQSMMESISFFWMPYEWIIDARATESFWMLRNSGRRDRREIDNSSDDKWYNWETLGSWTLKRIPKSHDVSQLPNASIAVISRREGYLDVFWISAHCTVERAYRGPSDKEWKLETVPLDFPPGEDRERGAEAKVPLPGAIVAVSAHDEKLDIFWMTKNGAICNGSWQQTEPRWYTRRVLQEQDGIAQPRAGLAATIGQRDNSSKDKINVYCVGPDGSIKNIATTRSWSGTDTVTIVSGPGTAYQYTSISAVAVDDYLGGDSSVRLIESVAWITPDGLVTGKRLAKDTSWVDIWEINGEAKIARKYSHIATTYGVASEGVLLFFSYTNLQGNVSRDLAYFDFDDDTPYERYYEDVGSKEEQMAQEFSDIKAVSWKQNGKWTDLFLWQNQGGKVWMKRSGGGADTILLNDNRVVRKGSPFGLGIYGGKPIVAMKLDDGFIGVGYWGTLNF</sequence>
<dbReference type="Proteomes" id="UP000574317">
    <property type="component" value="Unassembled WGS sequence"/>
</dbReference>
<dbReference type="AlphaFoldDB" id="A0A8H5N9T2"/>
<accession>A0A8H5N9T2</accession>